<dbReference type="Pfam" id="PF06722">
    <property type="entry name" value="EryCIII-like_C"/>
    <property type="match status" value="2"/>
</dbReference>
<dbReference type="EMBL" id="JBHTGP010000038">
    <property type="protein sequence ID" value="MFD0692238.1"/>
    <property type="molecule type" value="Genomic_DNA"/>
</dbReference>
<dbReference type="InterPro" id="IPR002213">
    <property type="entry name" value="UDP_glucos_trans"/>
</dbReference>
<dbReference type="SUPFAM" id="SSF53756">
    <property type="entry name" value="UDP-Glycosyltransferase/glycogen phosphorylase"/>
    <property type="match status" value="1"/>
</dbReference>
<dbReference type="CDD" id="cd03784">
    <property type="entry name" value="GT1_Gtf-like"/>
    <property type="match status" value="1"/>
</dbReference>
<dbReference type="InterPro" id="IPR050426">
    <property type="entry name" value="Glycosyltransferase_28"/>
</dbReference>
<evidence type="ECO:0000256" key="3">
    <source>
        <dbReference type="ARBA" id="ARBA00022679"/>
    </source>
</evidence>
<evidence type="ECO:0000259" key="4">
    <source>
        <dbReference type="Pfam" id="PF06722"/>
    </source>
</evidence>
<keyword evidence="3" id="KW-0808">Transferase</keyword>
<keyword evidence="7" id="KW-1185">Reference proteome</keyword>
<evidence type="ECO:0000313" key="7">
    <source>
        <dbReference type="Proteomes" id="UP001597063"/>
    </source>
</evidence>
<organism evidence="6 7">
    <name type="scientific">Actinomadura fibrosa</name>
    <dbReference type="NCBI Taxonomy" id="111802"/>
    <lineage>
        <taxon>Bacteria</taxon>
        <taxon>Bacillati</taxon>
        <taxon>Actinomycetota</taxon>
        <taxon>Actinomycetes</taxon>
        <taxon>Streptosporangiales</taxon>
        <taxon>Thermomonosporaceae</taxon>
        <taxon>Actinomadura</taxon>
    </lineage>
</organism>
<evidence type="ECO:0000256" key="1">
    <source>
        <dbReference type="ARBA" id="ARBA00006962"/>
    </source>
</evidence>
<name>A0ABW2Y107_9ACTN</name>
<gene>
    <name evidence="6" type="ORF">ACFQZM_47665</name>
</gene>
<comment type="similarity">
    <text evidence="1">Belongs to the glycosyltransferase 28 family.</text>
</comment>
<evidence type="ECO:0000256" key="2">
    <source>
        <dbReference type="ARBA" id="ARBA00022676"/>
    </source>
</evidence>
<dbReference type="Gene3D" id="3.40.50.2000">
    <property type="entry name" value="Glycogen Phosphorylase B"/>
    <property type="match status" value="2"/>
</dbReference>
<comment type="caution">
    <text evidence="6">The sequence shown here is derived from an EMBL/GenBank/DDBJ whole genome shotgun (WGS) entry which is preliminary data.</text>
</comment>
<feature type="domain" description="Erythromycin biosynthesis protein CIII-like N-terminal" evidence="5">
    <location>
        <begin position="22"/>
        <end position="257"/>
    </location>
</feature>
<dbReference type="InterPro" id="IPR048284">
    <property type="entry name" value="EryCIII-like_N"/>
</dbReference>
<dbReference type="RefSeq" id="WP_131755969.1">
    <property type="nucleotide sequence ID" value="NZ_CAACUY010000010.1"/>
</dbReference>
<dbReference type="Proteomes" id="UP001597063">
    <property type="component" value="Unassembled WGS sequence"/>
</dbReference>
<dbReference type="InterPro" id="IPR010610">
    <property type="entry name" value="EryCIII-like_C"/>
</dbReference>
<dbReference type="Pfam" id="PF21036">
    <property type="entry name" value="EryCIII-like_N"/>
    <property type="match status" value="1"/>
</dbReference>
<accession>A0ABW2Y107</accession>
<feature type="domain" description="Erythromycin biosynthesis protein CIII-like C-terminal" evidence="4">
    <location>
        <begin position="274"/>
        <end position="346"/>
    </location>
</feature>
<sequence length="443" mass="47982">MRVLVTAVPHASHLNIVIPYAQALQNAGHEVCVGTAPGGEQIVTAAGLTVVTFGEPTPLSLRNWKEHGLLPDQEVREAFADALGLSPAERDYWDVFYQYYAFNARFFLQREPREDIDGLVAFGRAWQPDLVLWDAWFPLGGVVARACGAPHARLLIGPDYSGWAHEVFAGRGGPARATVGENPLVEALRPVADRYGLDVDDDLVLGGLALDPIPAERRLTAHAPVRPVRWITYNGGAVKPSWLHARPERPRVALTLGLSVRLWQRGGDPRLPKLIEALDDQDVEVVALCTGEQLARIPRLPGNVRPVDYVPLTELLPTCSAVIHHGSSGAFMSSVAAGVPQLVVHTGESIRMIFSGEGEDISVSNADRDADSWLTAGYVAERGAGEPLDHQTQSVAEIRSRISAVLHGSAYTKAAGELRREWRARPGPADVIPELEKLSGVDG</sequence>
<proteinExistence type="inferred from homology"/>
<reference evidence="7" key="1">
    <citation type="journal article" date="2019" name="Int. J. Syst. Evol. Microbiol.">
        <title>The Global Catalogue of Microorganisms (GCM) 10K type strain sequencing project: providing services to taxonomists for standard genome sequencing and annotation.</title>
        <authorList>
            <consortium name="The Broad Institute Genomics Platform"/>
            <consortium name="The Broad Institute Genome Sequencing Center for Infectious Disease"/>
            <person name="Wu L."/>
            <person name="Ma J."/>
        </authorList>
    </citation>
    <scope>NUCLEOTIDE SEQUENCE [LARGE SCALE GENOMIC DNA]</scope>
    <source>
        <strain evidence="7">JCM 9371</strain>
    </source>
</reference>
<feature type="domain" description="Erythromycin biosynthesis protein CIII-like C-terminal" evidence="4">
    <location>
        <begin position="369"/>
        <end position="438"/>
    </location>
</feature>
<dbReference type="PANTHER" id="PTHR48050:SF13">
    <property type="entry name" value="STEROL 3-BETA-GLUCOSYLTRANSFERASE UGT80A2"/>
    <property type="match status" value="1"/>
</dbReference>
<evidence type="ECO:0000259" key="5">
    <source>
        <dbReference type="Pfam" id="PF21036"/>
    </source>
</evidence>
<keyword evidence="2" id="KW-0328">Glycosyltransferase</keyword>
<protein>
    <submittedName>
        <fullName evidence="6">Nucleotide disphospho-sugar-binding domain-containing protein</fullName>
    </submittedName>
</protein>
<dbReference type="PANTHER" id="PTHR48050">
    <property type="entry name" value="STEROL 3-BETA-GLUCOSYLTRANSFERASE"/>
    <property type="match status" value="1"/>
</dbReference>
<evidence type="ECO:0000313" key="6">
    <source>
        <dbReference type="EMBL" id="MFD0692238.1"/>
    </source>
</evidence>